<name>A0AC61S1J6_9FIRM</name>
<comment type="caution">
    <text evidence="1">The sequence shown here is derived from an EMBL/GenBank/DDBJ whole genome shotgun (WGS) entry which is preliminary data.</text>
</comment>
<reference evidence="1" key="1">
    <citation type="submission" date="2019-04" db="EMBL/GenBank/DDBJ databases">
        <title>Microbes associate with the intestines of laboratory mice.</title>
        <authorList>
            <person name="Navarre W."/>
            <person name="Wong E."/>
            <person name="Huang K."/>
            <person name="Tropini C."/>
            <person name="Ng K."/>
            <person name="Yu B."/>
        </authorList>
    </citation>
    <scope>NUCLEOTIDE SEQUENCE</scope>
    <source>
        <strain evidence="1">NM01_1-7b</strain>
    </source>
</reference>
<evidence type="ECO:0000313" key="1">
    <source>
        <dbReference type="EMBL" id="TGY97841.1"/>
    </source>
</evidence>
<sequence>MEVYKKKNFLGKYIYLVPAVLLMLLFFVWPIILTIYYSFTNLALTGSAASSQEFVGIANYKRMLSDSAVKTSVVTTIIFLIGSVAGQTILGFVIAYLMREKNRIFRRIVGAVVLAAWVMPETVAAICAYTFFTDKGTLNLLLTSGGLPMVSWLFRYPLLSVVLANIWHGTAFSMMVYQSALDNVSGEVAESAMIDGANRLQNLFYITIPIIKDTIMTNTMLITLSTLGTFGMVYTMTSTTVQTLPVFMYIRAFKNYELGYGTAISMLILLIGVIFSIFYVKIQNKDGGK</sequence>
<gene>
    <name evidence="1" type="ORF">E5329_03040</name>
</gene>
<accession>A0AC61S1J6</accession>
<dbReference type="Proteomes" id="UP000304953">
    <property type="component" value="Unassembled WGS sequence"/>
</dbReference>
<organism evidence="1 2">
    <name type="scientific">Petralouisia muris</name>
    <dbReference type="NCBI Taxonomy" id="3032872"/>
    <lineage>
        <taxon>Bacteria</taxon>
        <taxon>Bacillati</taxon>
        <taxon>Bacillota</taxon>
        <taxon>Clostridia</taxon>
        <taxon>Lachnospirales</taxon>
        <taxon>Lachnospiraceae</taxon>
        <taxon>Petralouisia</taxon>
    </lineage>
</organism>
<protein>
    <submittedName>
        <fullName evidence="1">Sugar ABC transporter permease</fullName>
    </submittedName>
</protein>
<keyword evidence="2" id="KW-1185">Reference proteome</keyword>
<evidence type="ECO:0000313" key="2">
    <source>
        <dbReference type="Proteomes" id="UP000304953"/>
    </source>
</evidence>
<proteinExistence type="predicted"/>
<dbReference type="EMBL" id="SRYA01000004">
    <property type="protein sequence ID" value="TGY97841.1"/>
    <property type="molecule type" value="Genomic_DNA"/>
</dbReference>